<evidence type="ECO:0000256" key="9">
    <source>
        <dbReference type="ARBA" id="ARBA00023251"/>
    </source>
</evidence>
<feature type="transmembrane region" description="Helical" evidence="10">
    <location>
        <begin position="100"/>
        <end position="123"/>
    </location>
</feature>
<feature type="transmembrane region" description="Helical" evidence="10">
    <location>
        <begin position="276"/>
        <end position="299"/>
    </location>
</feature>
<evidence type="ECO:0000313" key="12">
    <source>
        <dbReference type="Proteomes" id="UP001398420"/>
    </source>
</evidence>
<protein>
    <recommendedName>
        <fullName evidence="3">Multidrug export protein MepA</fullName>
    </recommendedName>
</protein>
<evidence type="ECO:0000256" key="2">
    <source>
        <dbReference type="ARBA" id="ARBA00008417"/>
    </source>
</evidence>
<evidence type="ECO:0000256" key="5">
    <source>
        <dbReference type="ARBA" id="ARBA00022475"/>
    </source>
</evidence>
<evidence type="ECO:0000256" key="8">
    <source>
        <dbReference type="ARBA" id="ARBA00023136"/>
    </source>
</evidence>
<comment type="caution">
    <text evidence="11">The sequence shown here is derived from an EMBL/GenBank/DDBJ whole genome shotgun (WGS) entry which is preliminary data.</text>
</comment>
<keyword evidence="9" id="KW-0046">Antibiotic resistance</keyword>
<dbReference type="CDD" id="cd13143">
    <property type="entry name" value="MATE_MepA_like"/>
    <property type="match status" value="1"/>
</dbReference>
<sequence length="452" mass="49816">MTTATQQDPMALKLQTSPPKKLFLSYLFPSLFGMLLMASNILVDGIFVSHGVGEQALAGVNIATPIFSILLAVSLWIGMGGATLFSIALGENKIQKAHAIFTRSIILTLVIVGILIVIGLWKLKAVAYLFGASEVTYPYVRDYLWVILIFGFVFVLENILSIFIRNDGNPKLAMTGLGVTAVLNVVLNYFFIFVWQWGVSGAAYATGIATLIGLCILLLHFRTPANHLHFVKPTRSLRGMLDILKIGLPSYVVEMSFAVIVVMYNLTFLHYTGEVGVTAFAIINYLHAVFLMIFIAVGASIQPLVSYHYGARLYDRLKSFLLLGILTATIIGVLLLIIGIFGKSLLIELFGVDDPTVVAFTEKGILLYFTGYIFLGFNLVIAEYFQAIKRIRLSVLIVLSRSILLFMPLLILLPMALPSITIWLAFPIAEGLTCIILLICMKWVPKANPIPK</sequence>
<feature type="transmembrane region" description="Helical" evidence="10">
    <location>
        <begin position="201"/>
        <end position="221"/>
    </location>
</feature>
<feature type="transmembrane region" description="Helical" evidence="10">
    <location>
        <begin position="143"/>
        <end position="164"/>
    </location>
</feature>
<dbReference type="InterPro" id="IPR051327">
    <property type="entry name" value="MATE_MepA_subfamily"/>
</dbReference>
<feature type="transmembrane region" description="Helical" evidence="10">
    <location>
        <begin position="320"/>
        <end position="345"/>
    </location>
</feature>
<proteinExistence type="inferred from homology"/>
<comment type="subcellular location">
    <subcellularLocation>
        <location evidence="1">Cell membrane</location>
        <topology evidence="1">Multi-pass membrane protein</topology>
    </subcellularLocation>
</comment>
<gene>
    <name evidence="11" type="ORF">AAF454_06770</name>
</gene>
<feature type="transmembrane region" description="Helical" evidence="10">
    <location>
        <begin position="176"/>
        <end position="195"/>
    </location>
</feature>
<evidence type="ECO:0000256" key="1">
    <source>
        <dbReference type="ARBA" id="ARBA00004651"/>
    </source>
</evidence>
<keyword evidence="7 10" id="KW-1133">Transmembrane helix</keyword>
<comment type="similarity">
    <text evidence="2">Belongs to the multi antimicrobial extrusion (MATE) (TC 2.A.66.1) family. MepA subfamily.</text>
</comment>
<evidence type="ECO:0000256" key="10">
    <source>
        <dbReference type="SAM" id="Phobius"/>
    </source>
</evidence>
<feature type="transmembrane region" description="Helical" evidence="10">
    <location>
        <begin position="242"/>
        <end position="264"/>
    </location>
</feature>
<organism evidence="11 12">
    <name type="scientific">Kurthia gibsonii</name>
    <dbReference type="NCBI Taxonomy" id="33946"/>
    <lineage>
        <taxon>Bacteria</taxon>
        <taxon>Bacillati</taxon>
        <taxon>Bacillota</taxon>
        <taxon>Bacilli</taxon>
        <taxon>Bacillales</taxon>
        <taxon>Caryophanaceae</taxon>
        <taxon>Kurthia</taxon>
    </lineage>
</organism>
<accession>A0ABU9LM74</accession>
<feature type="transmembrane region" description="Helical" evidence="10">
    <location>
        <begin position="22"/>
        <end position="42"/>
    </location>
</feature>
<dbReference type="Proteomes" id="UP001398420">
    <property type="component" value="Unassembled WGS sequence"/>
</dbReference>
<feature type="transmembrane region" description="Helical" evidence="10">
    <location>
        <begin position="422"/>
        <end position="444"/>
    </location>
</feature>
<dbReference type="Pfam" id="PF01554">
    <property type="entry name" value="MatE"/>
    <property type="match status" value="2"/>
</dbReference>
<dbReference type="InterPro" id="IPR045070">
    <property type="entry name" value="MATE_MepA-like"/>
</dbReference>
<keyword evidence="8 10" id="KW-0472">Membrane</keyword>
<dbReference type="InterPro" id="IPR048279">
    <property type="entry name" value="MdtK-like"/>
</dbReference>
<evidence type="ECO:0000256" key="3">
    <source>
        <dbReference type="ARBA" id="ARBA00022106"/>
    </source>
</evidence>
<keyword evidence="5" id="KW-1003">Cell membrane</keyword>
<reference evidence="11 12" key="1">
    <citation type="submission" date="2024-04" db="EMBL/GenBank/DDBJ databases">
        <authorList>
            <person name="Wu Y.S."/>
            <person name="Zhang L."/>
        </authorList>
    </citation>
    <scope>NUCLEOTIDE SEQUENCE [LARGE SCALE GENOMIC DNA]</scope>
    <source>
        <strain evidence="11 12">KG-01</strain>
    </source>
</reference>
<dbReference type="PIRSF" id="PIRSF006603">
    <property type="entry name" value="DinF"/>
    <property type="match status" value="1"/>
</dbReference>
<feature type="transmembrane region" description="Helical" evidence="10">
    <location>
        <begin position="62"/>
        <end position="88"/>
    </location>
</feature>
<keyword evidence="4" id="KW-0813">Transport</keyword>
<keyword evidence="12" id="KW-1185">Reference proteome</keyword>
<name>A0ABU9LM74_9BACL</name>
<dbReference type="EMBL" id="JBCEWA010000004">
    <property type="protein sequence ID" value="MEL5988118.1"/>
    <property type="molecule type" value="Genomic_DNA"/>
</dbReference>
<feature type="transmembrane region" description="Helical" evidence="10">
    <location>
        <begin position="393"/>
        <end position="416"/>
    </location>
</feature>
<keyword evidence="6 10" id="KW-0812">Transmembrane</keyword>
<dbReference type="PANTHER" id="PTHR43823">
    <property type="entry name" value="SPORULATION PROTEIN YKVU"/>
    <property type="match status" value="1"/>
</dbReference>
<dbReference type="InterPro" id="IPR002528">
    <property type="entry name" value="MATE_fam"/>
</dbReference>
<feature type="transmembrane region" description="Helical" evidence="10">
    <location>
        <begin position="365"/>
        <end position="381"/>
    </location>
</feature>
<evidence type="ECO:0000256" key="6">
    <source>
        <dbReference type="ARBA" id="ARBA00022692"/>
    </source>
</evidence>
<evidence type="ECO:0000313" key="11">
    <source>
        <dbReference type="EMBL" id="MEL5988118.1"/>
    </source>
</evidence>
<evidence type="ECO:0000256" key="7">
    <source>
        <dbReference type="ARBA" id="ARBA00022989"/>
    </source>
</evidence>
<evidence type="ECO:0000256" key="4">
    <source>
        <dbReference type="ARBA" id="ARBA00022448"/>
    </source>
</evidence>
<dbReference type="PANTHER" id="PTHR43823:SF4">
    <property type="entry name" value="SPORULATION PROTEIN YKVU"/>
    <property type="match status" value="1"/>
</dbReference>
<dbReference type="RefSeq" id="WP_342302855.1">
    <property type="nucleotide sequence ID" value="NZ_JBCEWA010000004.1"/>
</dbReference>